<comment type="function">
    <text evidence="13">Acts as a component of the CCR4-NOT core complex, which in the nucleus seems to be a general transcription factor, and in the cytoplasm the major mRNA deadenylase involved in mRNA turnover. The NOT protein subcomplex negatively regulates the basal and activated transcription of many genes. Preferentially affects TC-type TATA element-dependent transcription. Could directly or indirectly inhibit component(s) of the general transcription machinery.</text>
</comment>
<dbReference type="Pfam" id="PF25097">
    <property type="entry name" value="ARM_Cnot1"/>
    <property type="match status" value="1"/>
</dbReference>
<dbReference type="InterPro" id="IPR040398">
    <property type="entry name" value="Not1"/>
</dbReference>
<evidence type="ECO:0000256" key="4">
    <source>
        <dbReference type="ARBA" id="ARBA00022491"/>
    </source>
</evidence>
<accession>A0A8H6XDK1</accession>
<keyword evidence="4" id="KW-0678">Repressor</keyword>
<evidence type="ECO:0000256" key="5">
    <source>
        <dbReference type="ARBA" id="ARBA00022723"/>
    </source>
</evidence>
<name>A0A8H6XDK1_9AGAR</name>
<evidence type="ECO:0000313" key="19">
    <source>
        <dbReference type="Proteomes" id="UP000620124"/>
    </source>
</evidence>
<dbReference type="GO" id="GO:0005634">
    <property type="term" value="C:nucleus"/>
    <property type="evidence" value="ECO:0007669"/>
    <property type="project" value="UniProtKB-SubCell"/>
</dbReference>
<dbReference type="CDD" id="cd20710">
    <property type="entry name" value="NOT1_connector"/>
    <property type="match status" value="1"/>
</dbReference>
<gene>
    <name evidence="18" type="ORF">MVEN_02089400</name>
</gene>
<dbReference type="GO" id="GO:0030015">
    <property type="term" value="C:CCR4-NOT core complex"/>
    <property type="evidence" value="ECO:0007669"/>
    <property type="project" value="InterPro"/>
</dbReference>
<evidence type="ECO:0000256" key="6">
    <source>
        <dbReference type="ARBA" id="ARBA00022801"/>
    </source>
</evidence>
<dbReference type="Gene3D" id="1.25.40.790">
    <property type="match status" value="1"/>
</dbReference>
<feature type="chain" id="PRO_5034243012" description="General negative regulator of transcription subunit 1" evidence="16">
    <location>
        <begin position="21"/>
        <end position="2664"/>
    </location>
</feature>
<dbReference type="EMBL" id="JACAZI010000021">
    <property type="protein sequence ID" value="KAF7338631.1"/>
    <property type="molecule type" value="Genomic_DNA"/>
</dbReference>
<keyword evidence="11" id="KW-0119">Carbohydrate metabolism</keyword>
<dbReference type="InterPro" id="IPR032191">
    <property type="entry name" value="CNOT1_CAF1_bind"/>
</dbReference>
<sequence length="2664" mass="298438">MLPSLVLVSLLVSSFQPAFAATAEQWREKSIYQIITDRFALEPGAVVNECNLADQTWCGGTWKAITRKLDYIQDAGFTAIWISPVNQNYQGPRSAYGDPYHGYWIADISQLNDKFGTADDLKALSAEVHRRNMYLMVDVVVNNVMATSLTPDYSTYMFKDAKYYHPYCAVDFANLTSEQQCWLGDTKVPLPDVNTENPEVISKYSDWIADLVKTYSIDGLRIDAAKHVRKEFWPVFAKSAGVFCMGEVFDPVVANVAEFQGSDALDSVLNYPLYNALVEAFALPGVQNMSALIDNLEQSKTEYTDTTVLGNFLENQDVARWHNLSVDPQSLYNAMTFTFLSDGIPIVYYGQEQGFSGNADPYNREPLWPSNYTNTTSYQLMSTLNQLRNFMINTTDWVTQKTNVLTSNKNGIAFQKGEVISILTNIGAPPQNFTNTAFKSPWPQGTVTIDVVACRQFVVASGGYLEVEYTKGGVPVVLVQPSALNGSGLCGTTVEALHTGTVPGETVAQSPGLQRALAPSLITLILMAVSLVQRACWDRGRGFVCVFLVVSCYDIGTIGPTGPGSVRRSVTPSRSSMENPPTSSTNIHTIVKAQIVFLLSTLTEDNFDRNQIEIRSVRLVSVVLQPFLTYFFRGTRVQLSEQHGIDTYLHFIRRLIVHSQARLAPNAAPSAFELSTSLTFRLLIQETQRLARDPLLAGRFRDGIDKGDGDLFRHFDLVRFCDRIGLRPLERLILAASILSAPTRKELASQAATIVRAEFEAAVIALCHTTAFEHADLSPNQVAKLMSNLLSDPPAESPVLDATQRQALIVAAQSKYGKETIAPILHRIFSELEVLIQLGPEITSDPEVIRALLMRFNISDVNPPRDALVVEIMSTLGRLAAEGTTMCDVGALVRALSSFHVHLNWASVIKSFDWPDRHGVDTATLKLLIAILVNSPREAEPHAVTGFWTTWSNSLYQLRLLDALLSLPADTFNFVQLPGRRIVTVDDVSIASPTIKSLAANVQGHTWNSLELFEVLVRLADSDSLEIRNCVREMLDKAIKISAELVHMGLLQVPDLAWNEIRLEYSRRLLAMFLAGHPNHQLVFMRIWQIEPSYLTNAFRDFYEENPLNITRILDVAQDLKILESLLEVRPFVFALDVAALASRREYLNLDKWLADNVAQHGGEFLHSVILFLDQKMDSEKVSRISDPAVENRTMPLSPNTITIILRVLRNSSSSMNEADIGYCMEVRNACLQIHPRLMSLIPGSDVEPGFTVVTYSPEIEAEVDGIYRQMYDEHTTIDDVIAMLQRNKESNNPRDHEIFSCMLHFLFDEYKFFQSYYPARELAMTGYLFGSLIQHQLIDYIPLGIAVRYIIDALNCPPETNLFRFGVTALGRFESRLSEWQPLCSALLRIPHLAEARPDLVASIQRALATAEDNSNNADLRSADAPEPPPVFTAIQPDPIEGQIEPPPEELSDRILFIINNLAPNNFDAKLTEMKEQFNDEYARWFANYLVDQRISTEPNNHGLYLRFLDALDRTALSKLVLQETFIKSATMLNSERSMQSGSDRSTLKNVGAFLGTITLARDRPIRFKNLSFRDLLLEGYDSGRLIVAIPFVCKTLEPCAKSKIFKAPNPWLMAVISLLAELYHFAELKLNLKFEIEVLCKGLDINLDAVEATTVLRNRPIADAGPPLPEYVGDIESLPIDGGYVSAHTPADPQVLALGPGSPSDSQQAVGAHIEAILTTLALHVHRTVAMAVDRAVREIILPVVERSVTIAGISTRELVTKDFATEPNEEKLRKAGHLMAQKLAGSLALVTCKEPLKSNMATHLRRFLAENGFSDMVPEPVILLLVQDNLDVACTAIEKAAMERAVSDVDESFAASFEARRRHREARNGQTFWDPTAAPSSFAVTLPDPLRVKPNGLQPHQPGVYEDFSMDPKRTAVASRPTPDPPQYLNHQDAMDRFGVLTRDLEAVMVQLPVQSLSSLPSNHDLRHLVRQIMFLAAESTDRNRTPLLMSQKIVQLLYKTQSQLGREVYVALLEQLCQAFEDVAKEAITWLLYAEDERKFNVPVTVTLLRSGLVNVGLQDQQLAKVLFTDPRPTLLNYVAALIRECLSSDPPVATQTQFHYSIEIMNQLSQSGKANEEVNRLLDDLRGVRRPMVPVGPEAPALRQPSVKPETEQMRERLFVWFQQWVNIFQRSPSPEKNFVPFITQLTKQGILKIDDVSSFFFRVCTESSVNSYIKCIAAGDFDYAFQALDAFARLVVYIIKYHGDASGVSNDQAKVHYLTKILSIFVLVLANMHEEQGPAFQQKPFFRFFSSLINDLHSIETHLGPVYFQLLAAISDTLSSLQPTYFPGFAFSWMCLISHRLFMPKLLLSENREGWSAFHKLLLSLFKFLSPFLKDANLQLASKDLYRGALRLLLVLLHDFPEFLSEYYFTLCDVIPPRCIQLRNIILSAFPPALILPDPHLRNLTFDTIPEMGPIPPILSDFSAVLKSGDLGQILDNFLLNRGTPAFLSSLKTRLRLPGIPDTAPDGYNLSLINSLVMYTGVSSVAQAKARSGSSLFVASDPGVVVLQYLATNLDDEGQHHLLSAMVLHLRYPNAHTHWFSSLLLYLFLEIKDDRFREIMTKVLLERFIVHRPHPWGALVTFIELLRNPKYDFWSKEFIRIAPEVTLLLESVARSVFQ</sequence>
<evidence type="ECO:0000256" key="12">
    <source>
        <dbReference type="ARBA" id="ARBA00023295"/>
    </source>
</evidence>
<dbReference type="GO" id="GO:0000289">
    <property type="term" value="P:nuclear-transcribed mRNA poly(A) tail shortening"/>
    <property type="evidence" value="ECO:0007669"/>
    <property type="project" value="UniProtKB-ARBA"/>
</dbReference>
<dbReference type="FunFam" id="3.20.20.80:FF:000120">
    <property type="entry name" value="Alpha-amylase A"/>
    <property type="match status" value="1"/>
</dbReference>
<evidence type="ECO:0000256" key="13">
    <source>
        <dbReference type="ARBA" id="ARBA00059181"/>
    </source>
</evidence>
<dbReference type="CDD" id="cd11319">
    <property type="entry name" value="AmyAc_euk_AmyA"/>
    <property type="match status" value="1"/>
</dbReference>
<dbReference type="Proteomes" id="UP000620124">
    <property type="component" value="Unassembled WGS sequence"/>
</dbReference>
<dbReference type="InterPro" id="IPR024557">
    <property type="entry name" value="CNOT1_dom_4"/>
</dbReference>
<dbReference type="GO" id="GO:0005509">
    <property type="term" value="F:calcium ion binding"/>
    <property type="evidence" value="ECO:0007669"/>
    <property type="project" value="InterPro"/>
</dbReference>
<keyword evidence="16" id="KW-0732">Signal</keyword>
<dbReference type="InterPro" id="IPR038535">
    <property type="entry name" value="CNOT1_TTP_bind_sf"/>
</dbReference>
<evidence type="ECO:0000256" key="15">
    <source>
        <dbReference type="SAM" id="MobiDB-lite"/>
    </source>
</evidence>
<evidence type="ECO:0000256" key="3">
    <source>
        <dbReference type="ARBA" id="ARBA00008061"/>
    </source>
</evidence>
<dbReference type="SUPFAM" id="SSF51011">
    <property type="entry name" value="Glycosyl hydrolase domain"/>
    <property type="match status" value="1"/>
</dbReference>
<dbReference type="Gene3D" id="1.25.40.180">
    <property type="match status" value="1"/>
</dbReference>
<protein>
    <recommendedName>
        <fullName evidence="14">General negative regulator of transcription subunit 1</fullName>
    </recommendedName>
</protein>
<dbReference type="Pfam" id="PF04054">
    <property type="entry name" value="Not1"/>
    <property type="match status" value="1"/>
</dbReference>
<feature type="domain" description="Glycosyl hydrolase family 13 catalytic" evidence="17">
    <location>
        <begin position="33"/>
        <end position="388"/>
    </location>
</feature>
<dbReference type="GO" id="GO:0004556">
    <property type="term" value="F:alpha-amylase activity"/>
    <property type="evidence" value="ECO:0007669"/>
    <property type="project" value="InterPro"/>
</dbReference>
<keyword evidence="6" id="KW-0378">Hydrolase</keyword>
<dbReference type="Gene3D" id="3.20.20.80">
    <property type="entry name" value="Glycosidases"/>
    <property type="match status" value="1"/>
</dbReference>
<dbReference type="InterPro" id="IPR006047">
    <property type="entry name" value="GH13_cat_dom"/>
</dbReference>
<evidence type="ECO:0000256" key="11">
    <source>
        <dbReference type="ARBA" id="ARBA00023277"/>
    </source>
</evidence>
<dbReference type="Pfam" id="PF09260">
    <property type="entry name" value="A_amylase_dom_C"/>
    <property type="match status" value="1"/>
</dbReference>
<dbReference type="Gene3D" id="2.60.40.1180">
    <property type="entry name" value="Golgi alpha-mannosidase II"/>
    <property type="match status" value="1"/>
</dbReference>
<dbReference type="GO" id="GO:0017148">
    <property type="term" value="P:negative regulation of translation"/>
    <property type="evidence" value="ECO:0007669"/>
    <property type="project" value="InterPro"/>
</dbReference>
<dbReference type="InterPro" id="IPR032194">
    <property type="entry name" value="CNOT1_HEAT"/>
</dbReference>
<dbReference type="SMART" id="SM00642">
    <property type="entry name" value="Aamy"/>
    <property type="match status" value="1"/>
</dbReference>
<evidence type="ECO:0000256" key="9">
    <source>
        <dbReference type="ARBA" id="ARBA00023163"/>
    </source>
</evidence>
<dbReference type="GO" id="GO:0060090">
    <property type="term" value="F:molecular adaptor activity"/>
    <property type="evidence" value="ECO:0007669"/>
    <property type="project" value="TreeGrafter"/>
</dbReference>
<evidence type="ECO:0000256" key="16">
    <source>
        <dbReference type="SAM" id="SignalP"/>
    </source>
</evidence>
<dbReference type="GO" id="GO:0016052">
    <property type="term" value="P:carbohydrate catabolic process"/>
    <property type="evidence" value="ECO:0007669"/>
    <property type="project" value="InterPro"/>
</dbReference>
<keyword evidence="8" id="KW-0805">Transcription regulation</keyword>
<proteinExistence type="inferred from homology"/>
<keyword evidence="19" id="KW-1185">Reference proteome</keyword>
<evidence type="ECO:0000256" key="1">
    <source>
        <dbReference type="ARBA" id="ARBA00001913"/>
    </source>
</evidence>
<comment type="similarity">
    <text evidence="3">Belongs to the glycosyl hydrolase 13 family.</text>
</comment>
<dbReference type="Gene3D" id="1.25.40.800">
    <property type="match status" value="1"/>
</dbReference>
<dbReference type="InterPro" id="IPR032193">
    <property type="entry name" value="CNOT1_TTP_bind"/>
</dbReference>
<evidence type="ECO:0000259" key="17">
    <source>
        <dbReference type="SMART" id="SM00642"/>
    </source>
</evidence>
<dbReference type="PANTHER" id="PTHR13162">
    <property type="entry name" value="CCR4-NOT TRANSCRIPTION COMPLEX"/>
    <property type="match status" value="1"/>
</dbReference>
<dbReference type="GO" id="GO:0000932">
    <property type="term" value="C:P-body"/>
    <property type="evidence" value="ECO:0007669"/>
    <property type="project" value="TreeGrafter"/>
</dbReference>
<evidence type="ECO:0000256" key="14">
    <source>
        <dbReference type="ARBA" id="ARBA00074459"/>
    </source>
</evidence>
<dbReference type="Pfam" id="PF16415">
    <property type="entry name" value="CNOT1_CAF1_bind"/>
    <property type="match status" value="1"/>
</dbReference>
<dbReference type="SUPFAM" id="SSF51445">
    <property type="entry name" value="(Trans)glycosidases"/>
    <property type="match status" value="1"/>
</dbReference>
<dbReference type="FunFam" id="1.25.40.180:FF:000012">
    <property type="entry name" value="Ccr4-Not transcription complex subunit"/>
    <property type="match status" value="1"/>
</dbReference>
<keyword evidence="7" id="KW-0106">Calcium</keyword>
<comment type="caution">
    <text evidence="18">The sequence shown here is derived from an EMBL/GenBank/DDBJ whole genome shotgun (WGS) entry which is preliminary data.</text>
</comment>
<keyword evidence="10" id="KW-0539">Nucleus</keyword>
<dbReference type="Pfam" id="PF16417">
    <property type="entry name" value="CNOT1_TTP_bind"/>
    <property type="match status" value="1"/>
</dbReference>
<comment type="cofactor">
    <cofactor evidence="1">
        <name>Ca(2+)</name>
        <dbReference type="ChEBI" id="CHEBI:29108"/>
    </cofactor>
</comment>
<dbReference type="InterPro" id="IPR013780">
    <property type="entry name" value="Glyco_hydro_b"/>
</dbReference>
<feature type="compositionally biased region" description="Low complexity" evidence="15">
    <location>
        <begin position="565"/>
        <end position="576"/>
    </location>
</feature>
<dbReference type="InterPro" id="IPR007196">
    <property type="entry name" value="CCR4-Not_Not1_C"/>
</dbReference>
<keyword evidence="9" id="KW-0804">Transcription</keyword>
<evidence type="ECO:0000313" key="18">
    <source>
        <dbReference type="EMBL" id="KAF7338631.1"/>
    </source>
</evidence>
<dbReference type="Gene3D" id="1.25.40.840">
    <property type="entry name" value="CCR4-NOT transcription complex subunit 1 TTP binding domain"/>
    <property type="match status" value="1"/>
</dbReference>
<comment type="subcellular location">
    <subcellularLocation>
        <location evidence="2">Nucleus</location>
    </subcellularLocation>
</comment>
<feature type="region of interest" description="Disordered" evidence="15">
    <location>
        <begin position="563"/>
        <end position="583"/>
    </location>
</feature>
<dbReference type="InterPro" id="IPR017853">
    <property type="entry name" value="GH"/>
</dbReference>
<dbReference type="InterPro" id="IPR015340">
    <property type="entry name" value="A_amylase_C_dom"/>
</dbReference>
<organism evidence="18 19">
    <name type="scientific">Mycena venus</name>
    <dbReference type="NCBI Taxonomy" id="2733690"/>
    <lineage>
        <taxon>Eukaryota</taxon>
        <taxon>Fungi</taxon>
        <taxon>Dikarya</taxon>
        <taxon>Basidiomycota</taxon>
        <taxon>Agaricomycotina</taxon>
        <taxon>Agaricomycetes</taxon>
        <taxon>Agaricomycetidae</taxon>
        <taxon>Agaricales</taxon>
        <taxon>Marasmiineae</taxon>
        <taxon>Mycenaceae</taxon>
        <taxon>Mycena</taxon>
    </lineage>
</organism>
<dbReference type="OrthoDB" id="1933107at2759"/>
<dbReference type="Pfam" id="PF12842">
    <property type="entry name" value="DUF3819"/>
    <property type="match status" value="1"/>
</dbReference>
<dbReference type="Pfam" id="PF16418">
    <property type="entry name" value="CNOT1_HEAT"/>
    <property type="match status" value="1"/>
</dbReference>
<dbReference type="InterPro" id="IPR055454">
    <property type="entry name" value="CNOT1-like_NOT1_connector"/>
</dbReference>
<evidence type="ECO:0000256" key="7">
    <source>
        <dbReference type="ARBA" id="ARBA00022837"/>
    </source>
</evidence>
<reference evidence="18" key="1">
    <citation type="submission" date="2020-05" db="EMBL/GenBank/DDBJ databases">
        <title>Mycena genomes resolve the evolution of fungal bioluminescence.</title>
        <authorList>
            <person name="Tsai I.J."/>
        </authorList>
    </citation>
    <scope>NUCLEOTIDE SEQUENCE</scope>
    <source>
        <strain evidence="18">CCC161011</strain>
    </source>
</reference>
<keyword evidence="12" id="KW-0326">Glycosidase</keyword>
<evidence type="ECO:0000256" key="10">
    <source>
        <dbReference type="ARBA" id="ARBA00023242"/>
    </source>
</evidence>
<evidence type="ECO:0000256" key="2">
    <source>
        <dbReference type="ARBA" id="ARBA00004123"/>
    </source>
</evidence>
<keyword evidence="5" id="KW-0479">Metal-binding</keyword>
<dbReference type="PANTHER" id="PTHR13162:SF8">
    <property type="entry name" value="CCR4-NOT TRANSCRIPTION COMPLEX SUBUNIT 1"/>
    <property type="match status" value="1"/>
</dbReference>
<dbReference type="Pfam" id="PF00128">
    <property type="entry name" value="Alpha-amylase"/>
    <property type="match status" value="1"/>
</dbReference>
<evidence type="ECO:0000256" key="8">
    <source>
        <dbReference type="ARBA" id="ARBA00023015"/>
    </source>
</evidence>
<feature type="signal peptide" evidence="16">
    <location>
        <begin position="1"/>
        <end position="20"/>
    </location>
</feature>